<dbReference type="InterPro" id="IPR005814">
    <property type="entry name" value="Aminotrans_3"/>
</dbReference>
<gene>
    <name evidence="4" type="primary">fumI</name>
    <name evidence="4" type="ORF">LMG26858_00030</name>
</gene>
<dbReference type="SUPFAM" id="SSF53383">
    <property type="entry name" value="PLP-dependent transferases"/>
    <property type="match status" value="1"/>
</dbReference>
<comment type="similarity">
    <text evidence="3">Belongs to the class-III pyridoxal-phosphate-dependent aminotransferase family.</text>
</comment>
<dbReference type="GO" id="GO:0030170">
    <property type="term" value="F:pyridoxal phosphate binding"/>
    <property type="evidence" value="ECO:0007669"/>
    <property type="project" value="InterPro"/>
</dbReference>
<reference evidence="4 5" key="1">
    <citation type="submission" date="2020-04" db="EMBL/GenBank/DDBJ databases">
        <authorList>
            <person name="De Canck E."/>
        </authorList>
    </citation>
    <scope>NUCLEOTIDE SEQUENCE [LARGE SCALE GENOMIC DNA]</scope>
    <source>
        <strain evidence="4 5">LMG 26858</strain>
    </source>
</reference>
<dbReference type="AlphaFoldDB" id="A0A6S7BU49"/>
<evidence type="ECO:0000256" key="3">
    <source>
        <dbReference type="RuleBase" id="RU003560"/>
    </source>
</evidence>
<evidence type="ECO:0000313" key="4">
    <source>
        <dbReference type="EMBL" id="CAB3817843.1"/>
    </source>
</evidence>
<protein>
    <submittedName>
        <fullName evidence="4">Aminopentol aminotransferase</fullName>
        <ecNumber evidence="4">2.6.1.-</ecNumber>
    </submittedName>
</protein>
<dbReference type="InterPro" id="IPR015424">
    <property type="entry name" value="PyrdxlP-dep_Trfase"/>
</dbReference>
<dbReference type="Gene3D" id="3.90.1150.10">
    <property type="entry name" value="Aspartate Aminotransferase, domain 1"/>
    <property type="match status" value="1"/>
</dbReference>
<evidence type="ECO:0000256" key="1">
    <source>
        <dbReference type="ARBA" id="ARBA00001933"/>
    </source>
</evidence>
<dbReference type="Gene3D" id="3.40.640.10">
    <property type="entry name" value="Type I PLP-dependent aspartate aminotransferase-like (Major domain)"/>
    <property type="match status" value="1"/>
</dbReference>
<keyword evidence="4" id="KW-0032">Aminotransferase</keyword>
<keyword evidence="4" id="KW-0808">Transferase</keyword>
<dbReference type="InterPro" id="IPR015422">
    <property type="entry name" value="PyrdxlP-dep_Trfase_small"/>
</dbReference>
<comment type="cofactor">
    <cofactor evidence="1">
        <name>pyridoxal 5'-phosphate</name>
        <dbReference type="ChEBI" id="CHEBI:597326"/>
    </cofactor>
</comment>
<sequence>MTATQTAVDLNQGSNQALVDTALRARAAKVIPGGMYGHLHARNLPPGYPQFYARADGCRVWDVDGREYLDFMCSWGPVIAGHKHPAIDEAARKQAEQGDCMNGPTAKLVELSERLVGMLPHADWAMFQKNGSDATTAALMIARAGSRKRKILLAKGAYHGAVPWCTPSVAGVTAEDRAHLIYFTFNDIESLEAAAREAGDDLAAVLVSAFRHDLGTPQEMPRADFARAARALCDRQGAALVIDEVRAGMRLSLQGSWEALGVRPDICAWSKAIANGYALAAVTGNDAFRQAAQQIYITGSFWMGGVAMAAAIATLDVLESSNAIQHFEQMGQRLRDGLQRQADRHGVRISQTGPAQLPLVLFADDADYSRGARFMAEALKHGVYLHHRHNMFLSLAHTARDIDHALQVTDRAFETVANAAAH</sequence>
<name>A0A6S7BU49_9BURK</name>
<dbReference type="InterPro" id="IPR015421">
    <property type="entry name" value="PyrdxlP-dep_Trfase_major"/>
</dbReference>
<dbReference type="EMBL" id="CADILG010000001">
    <property type="protein sequence ID" value="CAB3817843.1"/>
    <property type="molecule type" value="Genomic_DNA"/>
</dbReference>
<dbReference type="Proteomes" id="UP000494117">
    <property type="component" value="Unassembled WGS sequence"/>
</dbReference>
<dbReference type="GO" id="GO:0008483">
    <property type="term" value="F:transaminase activity"/>
    <property type="evidence" value="ECO:0007669"/>
    <property type="project" value="UniProtKB-KW"/>
</dbReference>
<dbReference type="Pfam" id="PF00202">
    <property type="entry name" value="Aminotran_3"/>
    <property type="match status" value="1"/>
</dbReference>
<dbReference type="PANTHER" id="PTHR43713:SF3">
    <property type="entry name" value="GLUTAMATE-1-SEMIALDEHYDE 2,1-AMINOMUTASE 1, CHLOROPLASTIC-RELATED"/>
    <property type="match status" value="1"/>
</dbReference>
<keyword evidence="2 3" id="KW-0663">Pyridoxal phosphate</keyword>
<evidence type="ECO:0000256" key="2">
    <source>
        <dbReference type="ARBA" id="ARBA00022898"/>
    </source>
</evidence>
<proteinExistence type="inferred from homology"/>
<organism evidence="4 5">
    <name type="scientific">Achromobacter anxifer</name>
    <dbReference type="NCBI Taxonomy" id="1287737"/>
    <lineage>
        <taxon>Bacteria</taxon>
        <taxon>Pseudomonadati</taxon>
        <taxon>Pseudomonadota</taxon>
        <taxon>Betaproteobacteria</taxon>
        <taxon>Burkholderiales</taxon>
        <taxon>Alcaligenaceae</taxon>
        <taxon>Achromobacter</taxon>
    </lineage>
</organism>
<accession>A0A6S7BU49</accession>
<dbReference type="EC" id="2.6.1.-" evidence="4"/>
<dbReference type="RefSeq" id="WP_175205008.1">
    <property type="nucleotide sequence ID" value="NZ_CADILG010000001.1"/>
</dbReference>
<dbReference type="PANTHER" id="PTHR43713">
    <property type="entry name" value="GLUTAMATE-1-SEMIALDEHYDE 2,1-AMINOMUTASE"/>
    <property type="match status" value="1"/>
</dbReference>
<keyword evidence="5" id="KW-1185">Reference proteome</keyword>
<evidence type="ECO:0000313" key="5">
    <source>
        <dbReference type="Proteomes" id="UP000494117"/>
    </source>
</evidence>